<dbReference type="PANTHER" id="PTHR12110">
    <property type="entry name" value="HYDROXYPYRUVATE ISOMERASE"/>
    <property type="match status" value="1"/>
</dbReference>
<accession>A0A0D7WXH4</accession>
<gene>
    <name evidence="2" type="ORF">QD47_20245</name>
</gene>
<dbReference type="GO" id="GO:0004519">
    <property type="term" value="F:endonuclease activity"/>
    <property type="evidence" value="ECO:0007669"/>
    <property type="project" value="UniProtKB-KW"/>
</dbReference>
<keyword evidence="2" id="KW-0378">Hydrolase</keyword>
<keyword evidence="2" id="KW-0255">Endonuclease</keyword>
<evidence type="ECO:0000313" key="2">
    <source>
        <dbReference type="EMBL" id="KJD43860.1"/>
    </source>
</evidence>
<dbReference type="Pfam" id="PF01261">
    <property type="entry name" value="AP_endonuc_2"/>
    <property type="match status" value="1"/>
</dbReference>
<dbReference type="RefSeq" id="WP_044647823.1">
    <property type="nucleotide sequence ID" value="NZ_JTHP01000047.1"/>
</dbReference>
<dbReference type="InterPro" id="IPR013022">
    <property type="entry name" value="Xyl_isomerase-like_TIM-brl"/>
</dbReference>
<organism evidence="2 3">
    <name type="scientific">Paenibacillus terrae</name>
    <dbReference type="NCBI Taxonomy" id="159743"/>
    <lineage>
        <taxon>Bacteria</taxon>
        <taxon>Bacillati</taxon>
        <taxon>Bacillota</taxon>
        <taxon>Bacilli</taxon>
        <taxon>Bacillales</taxon>
        <taxon>Paenibacillaceae</taxon>
        <taxon>Paenibacillus</taxon>
    </lineage>
</organism>
<evidence type="ECO:0000259" key="1">
    <source>
        <dbReference type="Pfam" id="PF01261"/>
    </source>
</evidence>
<comment type="caution">
    <text evidence="2">The sequence shown here is derived from an EMBL/GenBank/DDBJ whole genome shotgun (WGS) entry which is preliminary data.</text>
</comment>
<name>A0A0D7WXH4_9BACL</name>
<keyword evidence="2" id="KW-0540">Nuclease</keyword>
<protein>
    <submittedName>
        <fullName evidence="2">AP endonuclease</fullName>
    </submittedName>
</protein>
<sequence length="306" mass="34565">MKFATRINSFKSMSIIETIDEIAKVSGLTHVDLNYPEHFQTHSVKEIKEALERNNLKLNAIAPRFRSQFVNGELGHADPEISRKAIELCKQSVNVCRELGGSNIIIWLGNEGFDYSFQLNYSKVWKQVAAAFSEICEYGADLKISIEYKPFQPRAYSFISSYGDTLLMVNDVGASNLGVTLDFCHMLMKAENPSYGLSLVAERDKLYGVHLNDGNKLNDDGLIVGSVNFIQSLEFIFYLKKYNYSGVIYFDTFPVRENPLEELKANIAMYSKLDSLIEHMGLHNLQSIIDKNDAIAAQEIMLACLK</sequence>
<dbReference type="OrthoDB" id="9801426at2"/>
<dbReference type="SUPFAM" id="SSF51658">
    <property type="entry name" value="Xylose isomerase-like"/>
    <property type="match status" value="1"/>
</dbReference>
<dbReference type="EMBL" id="JTHP01000047">
    <property type="protein sequence ID" value="KJD43860.1"/>
    <property type="molecule type" value="Genomic_DNA"/>
</dbReference>
<dbReference type="InterPro" id="IPR036237">
    <property type="entry name" value="Xyl_isomerase-like_sf"/>
</dbReference>
<dbReference type="Proteomes" id="UP000032534">
    <property type="component" value="Unassembled WGS sequence"/>
</dbReference>
<dbReference type="AlphaFoldDB" id="A0A0D7WXH4"/>
<dbReference type="PATRIC" id="fig|159743.3.peg.4497"/>
<keyword evidence="3" id="KW-1185">Reference proteome</keyword>
<evidence type="ECO:0000313" key="3">
    <source>
        <dbReference type="Proteomes" id="UP000032534"/>
    </source>
</evidence>
<proteinExistence type="predicted"/>
<dbReference type="InterPro" id="IPR050312">
    <property type="entry name" value="IolE/XylAMocC-like"/>
</dbReference>
<reference evidence="2 3" key="1">
    <citation type="submission" date="2014-11" db="EMBL/GenBank/DDBJ databases">
        <title>Draft Genome Sequences of Paenibacillus polymyxa NRRL B-30509 and Paenibacillus terrae NRRL B-30644, Strains from a Poultry Environment that Produce Tridecaptin A and Paenicidins.</title>
        <authorList>
            <person name="van Belkum M.J."/>
            <person name="Lohans C.T."/>
            <person name="Vederas J.C."/>
        </authorList>
    </citation>
    <scope>NUCLEOTIDE SEQUENCE [LARGE SCALE GENOMIC DNA]</scope>
    <source>
        <strain evidence="2 3">NRRL B-30644</strain>
    </source>
</reference>
<feature type="domain" description="Xylose isomerase-like TIM barrel" evidence="1">
    <location>
        <begin position="35"/>
        <end position="269"/>
    </location>
</feature>
<dbReference type="Gene3D" id="3.20.20.150">
    <property type="entry name" value="Divalent-metal-dependent TIM barrel enzymes"/>
    <property type="match status" value="1"/>
</dbReference>
<dbReference type="PANTHER" id="PTHR12110:SF21">
    <property type="entry name" value="XYLOSE ISOMERASE-LIKE TIM BARREL DOMAIN-CONTAINING PROTEIN"/>
    <property type="match status" value="1"/>
</dbReference>